<dbReference type="EMBL" id="CAACVS010000103">
    <property type="protein sequence ID" value="VEU36796.1"/>
    <property type="molecule type" value="Genomic_DNA"/>
</dbReference>
<dbReference type="InterPro" id="IPR046357">
    <property type="entry name" value="PPIase_dom_sf"/>
</dbReference>
<evidence type="ECO:0000256" key="2">
    <source>
        <dbReference type="RuleBase" id="RU363014"/>
    </source>
</evidence>
<sequence>MAFFSQISSLATILLASWLLFVAPPTAEAFLPTAPRTASATQTSSTLGMGLFDGIAKAFSNEEYGPPPDKVRATARHILVESEGEAKVIMKMISSGEKTFQDCAREFSTCPSANQGGSLGSFSPGTMVPEFDKAIFNPDTRVGDMVGPVLTNFGHHIIVVEKRTGGGDWY</sequence>
<accession>A0A448Z3Z8</accession>
<evidence type="ECO:0000313" key="5">
    <source>
        <dbReference type="Proteomes" id="UP000291116"/>
    </source>
</evidence>
<dbReference type="AlphaFoldDB" id="A0A448Z3Z8"/>
<evidence type="ECO:0000256" key="1">
    <source>
        <dbReference type="PROSITE-ProRule" id="PRU00278"/>
    </source>
</evidence>
<feature type="domain" description="PpiC" evidence="3">
    <location>
        <begin position="70"/>
        <end position="162"/>
    </location>
</feature>
<dbReference type="InterPro" id="IPR052204">
    <property type="entry name" value="PpiC/parvulin_rotamase"/>
</dbReference>
<proteinExistence type="predicted"/>
<keyword evidence="1 2" id="KW-0697">Rotamase</keyword>
<gene>
    <name evidence="4" type="ORF">PSNMU_V1.4_AUG-EV-PASAV3_0035800</name>
</gene>
<dbReference type="EC" id="5.2.1.8" evidence="2"/>
<evidence type="ECO:0000259" key="3">
    <source>
        <dbReference type="PROSITE" id="PS50198"/>
    </source>
</evidence>
<feature type="chain" id="PRO_5018822136" description="Peptidyl-prolyl cis-trans isomerase" evidence="2">
    <location>
        <begin position="30"/>
        <end position="170"/>
    </location>
</feature>
<reference evidence="4 5" key="1">
    <citation type="submission" date="2019-01" db="EMBL/GenBank/DDBJ databases">
        <authorList>
            <person name="Ferrante I. M."/>
        </authorList>
    </citation>
    <scope>NUCLEOTIDE SEQUENCE [LARGE SCALE GENOMIC DNA]</scope>
    <source>
        <strain evidence="4 5">B856</strain>
    </source>
</reference>
<keyword evidence="2" id="KW-0732">Signal</keyword>
<feature type="signal peptide" evidence="2">
    <location>
        <begin position="1"/>
        <end position="29"/>
    </location>
</feature>
<dbReference type="Pfam" id="PF00639">
    <property type="entry name" value="Rotamase"/>
    <property type="match status" value="1"/>
</dbReference>
<keyword evidence="1 2" id="KW-0413">Isomerase</keyword>
<protein>
    <recommendedName>
        <fullName evidence="2">Peptidyl-prolyl cis-trans isomerase</fullName>
        <ecNumber evidence="2">5.2.1.8</ecNumber>
    </recommendedName>
</protein>
<keyword evidence="5" id="KW-1185">Reference proteome</keyword>
<dbReference type="SUPFAM" id="SSF54534">
    <property type="entry name" value="FKBP-like"/>
    <property type="match status" value="1"/>
</dbReference>
<organism evidence="4 5">
    <name type="scientific">Pseudo-nitzschia multistriata</name>
    <dbReference type="NCBI Taxonomy" id="183589"/>
    <lineage>
        <taxon>Eukaryota</taxon>
        <taxon>Sar</taxon>
        <taxon>Stramenopiles</taxon>
        <taxon>Ochrophyta</taxon>
        <taxon>Bacillariophyta</taxon>
        <taxon>Bacillariophyceae</taxon>
        <taxon>Bacillariophycidae</taxon>
        <taxon>Bacillariales</taxon>
        <taxon>Bacillariaceae</taxon>
        <taxon>Pseudo-nitzschia</taxon>
    </lineage>
</organism>
<dbReference type="GO" id="GO:0003755">
    <property type="term" value="F:peptidyl-prolyl cis-trans isomerase activity"/>
    <property type="evidence" value="ECO:0007669"/>
    <property type="project" value="UniProtKB-UniRule"/>
</dbReference>
<dbReference type="Proteomes" id="UP000291116">
    <property type="component" value="Unassembled WGS sequence"/>
</dbReference>
<dbReference type="OrthoDB" id="1911748at2759"/>
<dbReference type="PANTHER" id="PTHR43629:SF2">
    <property type="entry name" value="RHODANESE-LIKE_PPIC DOMAIN-CONTAINING PROTEIN 12, CHLOROPLASTIC"/>
    <property type="match status" value="1"/>
</dbReference>
<dbReference type="PANTHER" id="PTHR43629">
    <property type="entry name" value="PEPTIDYL-PROLYL CIS-TRANS ISOMERASE"/>
    <property type="match status" value="1"/>
</dbReference>
<comment type="catalytic activity">
    <reaction evidence="2">
        <text>[protein]-peptidylproline (omega=180) = [protein]-peptidylproline (omega=0)</text>
        <dbReference type="Rhea" id="RHEA:16237"/>
        <dbReference type="Rhea" id="RHEA-COMP:10747"/>
        <dbReference type="Rhea" id="RHEA-COMP:10748"/>
        <dbReference type="ChEBI" id="CHEBI:83833"/>
        <dbReference type="ChEBI" id="CHEBI:83834"/>
        <dbReference type="EC" id="5.2.1.8"/>
    </reaction>
</comment>
<name>A0A448Z3Z8_9STRA</name>
<dbReference type="PROSITE" id="PS50198">
    <property type="entry name" value="PPIC_PPIASE_2"/>
    <property type="match status" value="1"/>
</dbReference>
<evidence type="ECO:0000313" key="4">
    <source>
        <dbReference type="EMBL" id="VEU36796.1"/>
    </source>
</evidence>
<dbReference type="Gene3D" id="3.10.50.40">
    <property type="match status" value="1"/>
</dbReference>
<dbReference type="InterPro" id="IPR000297">
    <property type="entry name" value="PPIase_PpiC"/>
</dbReference>